<reference evidence="6 7" key="1">
    <citation type="submission" date="2013-11" db="EMBL/GenBank/DDBJ databases">
        <title>Single cell genomics of uncultured Tannerella BU063 (oral taxon 286).</title>
        <authorList>
            <person name="Beall C.J."/>
            <person name="Campbell A.G."/>
            <person name="Griffen A.L."/>
            <person name="Podar M."/>
            <person name="Leys E.J."/>
        </authorList>
    </citation>
    <scope>NUCLEOTIDE SEQUENCE [LARGE SCALE GENOMIC DNA]</scope>
    <source>
        <strain evidence="6">Cell 2</strain>
    </source>
</reference>
<dbReference type="InterPro" id="IPR027417">
    <property type="entry name" value="P-loop_NTPase"/>
</dbReference>
<feature type="domain" description="DNA polymerase III delta N-terminal" evidence="5">
    <location>
        <begin position="25"/>
        <end position="138"/>
    </location>
</feature>
<sequence>MAAEGAQTFDSLCRDIRTEKFSPIYLLIGEEPYFIDCIAELLTERVVKEADRDFNQTILYGSEAKSADVINAARRFPMMADRQLVLVREAQALTDLELITAYARKPLASTVLVLCCKLKKLDGRRRFTVLSTAVKKVGVVFESDKIPDYRMEAYITAALKGRSMTADRKVSAMLNEFVGNDPARLSQILDKLQILLASQKDKTLTPELIEQNVGISKDYNNFELLHAIAERDTLRAHRIAQYFDSDPTNHPIQMTLPVLFNYFTNLLICYYAKDRSERGLMQTLGFRFPVQVRDYVTGMKNYKAMKVFHVIHDIRLADARSKGVDATSSMTDGEILKELLHRIMH</sequence>
<dbReference type="PATRIC" id="fig|1411148.3.peg.1106"/>
<dbReference type="Gene3D" id="3.40.50.300">
    <property type="entry name" value="P-loop containing nucleotide triphosphate hydrolases"/>
    <property type="match status" value="1"/>
</dbReference>
<dbReference type="Proteomes" id="UP000018837">
    <property type="component" value="Unassembled WGS sequence"/>
</dbReference>
<dbReference type="SUPFAM" id="SSF52540">
    <property type="entry name" value="P-loop containing nucleoside triphosphate hydrolases"/>
    <property type="match status" value="1"/>
</dbReference>
<comment type="caution">
    <text evidence="6">The sequence shown here is derived from an EMBL/GenBank/DDBJ whole genome shotgun (WGS) entry which is preliminary data.</text>
</comment>
<dbReference type="GO" id="GO:0009360">
    <property type="term" value="C:DNA polymerase III complex"/>
    <property type="evidence" value="ECO:0007669"/>
    <property type="project" value="InterPro"/>
</dbReference>
<dbReference type="Gene3D" id="1.20.272.10">
    <property type="match status" value="1"/>
</dbReference>
<dbReference type="Pfam" id="PF06144">
    <property type="entry name" value="DNA_pol3_delta"/>
    <property type="match status" value="1"/>
</dbReference>
<evidence type="ECO:0000256" key="2">
    <source>
        <dbReference type="ARBA" id="ARBA00022695"/>
    </source>
</evidence>
<evidence type="ECO:0000256" key="4">
    <source>
        <dbReference type="ARBA" id="ARBA00022932"/>
    </source>
</evidence>
<dbReference type="GO" id="GO:0003677">
    <property type="term" value="F:DNA binding"/>
    <property type="evidence" value="ECO:0007669"/>
    <property type="project" value="InterPro"/>
</dbReference>
<evidence type="ECO:0000256" key="3">
    <source>
        <dbReference type="ARBA" id="ARBA00022705"/>
    </source>
</evidence>
<dbReference type="PANTHER" id="PTHR34388">
    <property type="entry name" value="DNA POLYMERASE III SUBUNIT DELTA"/>
    <property type="match status" value="1"/>
</dbReference>
<dbReference type="GO" id="GO:0006261">
    <property type="term" value="P:DNA-templated DNA replication"/>
    <property type="evidence" value="ECO:0007669"/>
    <property type="project" value="TreeGrafter"/>
</dbReference>
<proteinExistence type="predicted"/>
<dbReference type="EMBL" id="AYUF01000428">
    <property type="protein sequence ID" value="ETK01905.1"/>
    <property type="molecule type" value="Genomic_DNA"/>
</dbReference>
<dbReference type="NCBIfam" id="TIGR01128">
    <property type="entry name" value="holA"/>
    <property type="match status" value="1"/>
</dbReference>
<protein>
    <submittedName>
        <fullName evidence="6">DNA polymerase III subunit delta</fullName>
    </submittedName>
</protein>
<evidence type="ECO:0000259" key="5">
    <source>
        <dbReference type="Pfam" id="PF06144"/>
    </source>
</evidence>
<dbReference type="InterPro" id="IPR010372">
    <property type="entry name" value="DNA_pol3_delta_N"/>
</dbReference>
<gene>
    <name evidence="6" type="ORF">N425_07250</name>
</gene>
<evidence type="ECO:0000256" key="1">
    <source>
        <dbReference type="ARBA" id="ARBA00022679"/>
    </source>
</evidence>
<organism evidence="6 7">
    <name type="scientific">Tannerella sp. oral taxon BU063 isolate Cell 2</name>
    <dbReference type="NCBI Taxonomy" id="1411148"/>
    <lineage>
        <taxon>Bacteria</taxon>
        <taxon>Pseudomonadati</taxon>
        <taxon>Bacteroidota</taxon>
        <taxon>Bacteroidia</taxon>
        <taxon>Bacteroidales</taxon>
        <taxon>Tannerellaceae</taxon>
        <taxon>Tannerella</taxon>
    </lineage>
</organism>
<dbReference type="PANTHER" id="PTHR34388:SF1">
    <property type="entry name" value="DNA POLYMERASE III SUBUNIT DELTA"/>
    <property type="match status" value="1"/>
</dbReference>
<keyword evidence="4" id="KW-0239">DNA-directed DNA polymerase</keyword>
<name>W2C413_9BACT</name>
<evidence type="ECO:0000313" key="6">
    <source>
        <dbReference type="EMBL" id="ETK01905.1"/>
    </source>
</evidence>
<dbReference type="AlphaFoldDB" id="W2C413"/>
<evidence type="ECO:0000313" key="7">
    <source>
        <dbReference type="Proteomes" id="UP000018837"/>
    </source>
</evidence>
<dbReference type="GO" id="GO:0003887">
    <property type="term" value="F:DNA-directed DNA polymerase activity"/>
    <property type="evidence" value="ECO:0007669"/>
    <property type="project" value="UniProtKB-KW"/>
</dbReference>
<keyword evidence="3" id="KW-0235">DNA replication</keyword>
<dbReference type="Gene3D" id="1.10.8.60">
    <property type="match status" value="1"/>
</dbReference>
<keyword evidence="2" id="KW-0548">Nucleotidyltransferase</keyword>
<keyword evidence="1" id="KW-0808">Transferase</keyword>
<accession>W2C413</accession>
<dbReference type="InterPro" id="IPR005790">
    <property type="entry name" value="DNA_polIII_delta"/>
</dbReference>